<sequence>MYDLATIVEMNKKAGKHAKENEIQPLIAKYDEDEAVFGCPDLGNFVPKGWKETNRYFVDNSGLGQEGEPALTAKQFQAKIKEGFGYAIVETGQFQIYIGEFERK</sequence>
<protein>
    <submittedName>
        <fullName evidence="1">Uncharacterized protein</fullName>
    </submittedName>
</protein>
<comment type="caution">
    <text evidence="1">The sequence shown here is derived from an EMBL/GenBank/DDBJ whole genome shotgun (WGS) entry which is preliminary data.</text>
</comment>
<evidence type="ECO:0000313" key="1">
    <source>
        <dbReference type="EMBL" id="GAG71743.1"/>
    </source>
</evidence>
<dbReference type="AlphaFoldDB" id="X1AG82"/>
<gene>
    <name evidence="1" type="ORF">S01H4_05552</name>
</gene>
<reference evidence="1" key="1">
    <citation type="journal article" date="2014" name="Front. Microbiol.">
        <title>High frequency of phylogenetically diverse reductive dehalogenase-homologous genes in deep subseafloor sedimentary metagenomes.</title>
        <authorList>
            <person name="Kawai M."/>
            <person name="Futagami T."/>
            <person name="Toyoda A."/>
            <person name="Takaki Y."/>
            <person name="Nishi S."/>
            <person name="Hori S."/>
            <person name="Arai W."/>
            <person name="Tsubouchi T."/>
            <person name="Morono Y."/>
            <person name="Uchiyama I."/>
            <person name="Ito T."/>
            <person name="Fujiyama A."/>
            <person name="Inagaki F."/>
            <person name="Takami H."/>
        </authorList>
    </citation>
    <scope>NUCLEOTIDE SEQUENCE</scope>
    <source>
        <strain evidence="1">Expedition CK06-06</strain>
    </source>
</reference>
<dbReference type="EMBL" id="BART01001623">
    <property type="protein sequence ID" value="GAG71743.1"/>
    <property type="molecule type" value="Genomic_DNA"/>
</dbReference>
<name>X1AG82_9ZZZZ</name>
<proteinExistence type="predicted"/>
<accession>X1AG82</accession>
<organism evidence="1">
    <name type="scientific">marine sediment metagenome</name>
    <dbReference type="NCBI Taxonomy" id="412755"/>
    <lineage>
        <taxon>unclassified sequences</taxon>
        <taxon>metagenomes</taxon>
        <taxon>ecological metagenomes</taxon>
    </lineage>
</organism>